<comment type="caution">
    <text evidence="12">The sequence shown here is derived from an EMBL/GenBank/DDBJ whole genome shotgun (WGS) entry which is preliminary data.</text>
</comment>
<dbReference type="Proteomes" id="UP001186944">
    <property type="component" value="Unassembled WGS sequence"/>
</dbReference>
<protein>
    <recommendedName>
        <fullName evidence="3">TBC1 domain family member 31</fullName>
    </recommendedName>
</protein>
<comment type="function">
    <text evidence="10">Molecular adapter which is involved in cilium biogenesis. Part of a functional complex including OFD1 a centriolar protein involved in cilium assembly. Could regulate the cAMP-dependent phosphorylation of OFD1, and its subsequent ubiquitination by PJA2 which ultimately leads to its proteasomal degradation.</text>
</comment>
<keyword evidence="13" id="KW-1185">Reference proteome</keyword>
<reference evidence="12" key="1">
    <citation type="submission" date="2019-08" db="EMBL/GenBank/DDBJ databases">
        <title>The improved chromosome-level genome for the pearl oyster Pinctada fucata martensii using PacBio sequencing and Hi-C.</title>
        <authorList>
            <person name="Zheng Z."/>
        </authorList>
    </citation>
    <scope>NUCLEOTIDE SEQUENCE</scope>
    <source>
        <strain evidence="12">ZZ-2019</strain>
        <tissue evidence="12">Adductor muscle</tissue>
    </source>
</reference>
<dbReference type="GO" id="GO:0036064">
    <property type="term" value="C:ciliary basal body"/>
    <property type="evidence" value="ECO:0007669"/>
    <property type="project" value="TreeGrafter"/>
</dbReference>
<evidence type="ECO:0000256" key="7">
    <source>
        <dbReference type="ARBA" id="ARBA00023054"/>
    </source>
</evidence>
<proteinExistence type="predicted"/>
<dbReference type="SUPFAM" id="SSF47923">
    <property type="entry name" value="Ypt/Rab-GAP domain of gyp1p"/>
    <property type="match status" value="1"/>
</dbReference>
<evidence type="ECO:0000256" key="4">
    <source>
        <dbReference type="ARBA" id="ARBA00022490"/>
    </source>
</evidence>
<evidence type="ECO:0000256" key="10">
    <source>
        <dbReference type="ARBA" id="ARBA00034464"/>
    </source>
</evidence>
<keyword evidence="5" id="KW-0853">WD repeat</keyword>
<dbReference type="PANTHER" id="PTHR19853:SF1">
    <property type="entry name" value="TBC1 DOMAIN FAMILY MEMBER 31"/>
    <property type="match status" value="1"/>
</dbReference>
<evidence type="ECO:0000256" key="3">
    <source>
        <dbReference type="ARBA" id="ARBA00014199"/>
    </source>
</evidence>
<organism evidence="12 13">
    <name type="scientific">Pinctada imbricata</name>
    <name type="common">Atlantic pearl-oyster</name>
    <name type="synonym">Pinctada martensii</name>
    <dbReference type="NCBI Taxonomy" id="66713"/>
    <lineage>
        <taxon>Eukaryota</taxon>
        <taxon>Metazoa</taxon>
        <taxon>Spiralia</taxon>
        <taxon>Lophotrochozoa</taxon>
        <taxon>Mollusca</taxon>
        <taxon>Bivalvia</taxon>
        <taxon>Autobranchia</taxon>
        <taxon>Pteriomorphia</taxon>
        <taxon>Pterioida</taxon>
        <taxon>Pterioidea</taxon>
        <taxon>Pteriidae</taxon>
        <taxon>Pinctada</taxon>
    </lineage>
</organism>
<evidence type="ECO:0000313" key="12">
    <source>
        <dbReference type="EMBL" id="KAK3085297.1"/>
    </source>
</evidence>
<keyword evidence="4" id="KW-0963">Cytoplasm</keyword>
<evidence type="ECO:0000256" key="11">
    <source>
        <dbReference type="SAM" id="Coils"/>
    </source>
</evidence>
<dbReference type="EMBL" id="VSWD01000012">
    <property type="protein sequence ID" value="KAK3085297.1"/>
    <property type="molecule type" value="Genomic_DNA"/>
</dbReference>
<dbReference type="GO" id="GO:0060090">
    <property type="term" value="F:molecular adaptor activity"/>
    <property type="evidence" value="ECO:0007669"/>
    <property type="project" value="UniProtKB-ARBA"/>
</dbReference>
<dbReference type="InterPro" id="IPR035969">
    <property type="entry name" value="Rab-GAP_TBC_sf"/>
</dbReference>
<evidence type="ECO:0000256" key="9">
    <source>
        <dbReference type="ARBA" id="ARBA00023273"/>
    </source>
</evidence>
<dbReference type="Gene3D" id="1.10.472.80">
    <property type="entry name" value="Ypt/Rab-GAP domain of gyp1p, domain 3"/>
    <property type="match status" value="1"/>
</dbReference>
<evidence type="ECO:0000256" key="1">
    <source>
        <dbReference type="ARBA" id="ARBA00004138"/>
    </source>
</evidence>
<comment type="subcellular location">
    <subcellularLocation>
        <location evidence="1">Cell projection</location>
        <location evidence="1">Cilium</location>
    </subcellularLocation>
    <subcellularLocation>
        <location evidence="2">Cytoplasm</location>
        <location evidence="2">Cytoskeleton</location>
        <location evidence="2">Microtubule organizing center</location>
        <location evidence="2">Centrosome</location>
        <location evidence="2">Centriolar satellite</location>
    </subcellularLocation>
</comment>
<evidence type="ECO:0000256" key="2">
    <source>
        <dbReference type="ARBA" id="ARBA00004607"/>
    </source>
</evidence>
<feature type="coiled-coil region" evidence="11">
    <location>
        <begin position="263"/>
        <end position="358"/>
    </location>
</feature>
<name>A0AA88XPW0_PINIB</name>
<dbReference type="PANTHER" id="PTHR19853">
    <property type="entry name" value="WD REPEAT CONTAINING PROTEIN 3 WDR3"/>
    <property type="match status" value="1"/>
</dbReference>
<dbReference type="InterPro" id="IPR051570">
    <property type="entry name" value="TBC1_cilium_biogenesis"/>
</dbReference>
<accession>A0AA88XPW0</accession>
<sequence length="498" mass="59776">MMMMRFCRQTKGAYTLYALVDLEGRKIYAWPLLETLFSEVLTRDEWLMLFDNVFTNPPSYLLMVVVAYAMSARGPLMQCKELDDFRYFYHHRNAVDVRRVIKEAYRLMDATPDDIHPAKSLEEFVPLTVGQYPVFNKYPKFIVDYQVQERERIRQEEMEYMRQRQVSLEMQKETMKRQQEEEAWYRQQQLLIDAEEKRRRLIQHEEQKLVDQRKRLYAMNREVKLKELQLLDAARRKFLHFQKQQRESELKRLDDEVQRKALLRDQETETALEEAEIRNLELQLQKKMFEQELFRDFATAGQQLRTEQDMHRKQVELEERIQQRLRDAERERQLEIRRQLQENLAKSAQQNIEAWTSNEFEYRRKGGGPREGNQKCTDDVAEKAVELEEQRRFTEAADTRRLQLMEDEGKEAHEHGRSMTEEAVQAAYGQRLGQSYLNSTTFQTLDTTKSDTNTTVTLERSGRTFDEQELALLNEVRRLRQKLAVENRNKRPPVHPES</sequence>
<gene>
    <name evidence="12" type="ORF">FSP39_001192</name>
</gene>
<keyword evidence="6" id="KW-0677">Repeat</keyword>
<evidence type="ECO:0000256" key="8">
    <source>
        <dbReference type="ARBA" id="ARBA00023212"/>
    </source>
</evidence>
<evidence type="ECO:0000256" key="6">
    <source>
        <dbReference type="ARBA" id="ARBA00022737"/>
    </source>
</evidence>
<dbReference type="GO" id="GO:0060271">
    <property type="term" value="P:cilium assembly"/>
    <property type="evidence" value="ECO:0007669"/>
    <property type="project" value="UniProtKB-ARBA"/>
</dbReference>
<dbReference type="AlphaFoldDB" id="A0AA88XPW0"/>
<dbReference type="FunFam" id="1.10.472.80:FF:000022">
    <property type="entry name" value="TBC1 domain family, member 31"/>
    <property type="match status" value="1"/>
</dbReference>
<keyword evidence="7 11" id="KW-0175">Coiled coil</keyword>
<evidence type="ECO:0000313" key="13">
    <source>
        <dbReference type="Proteomes" id="UP001186944"/>
    </source>
</evidence>
<keyword evidence="8" id="KW-0206">Cytoskeleton</keyword>
<dbReference type="GO" id="GO:0034451">
    <property type="term" value="C:centriolar satellite"/>
    <property type="evidence" value="ECO:0007669"/>
    <property type="project" value="UniProtKB-SubCell"/>
</dbReference>
<evidence type="ECO:0000256" key="5">
    <source>
        <dbReference type="ARBA" id="ARBA00022574"/>
    </source>
</evidence>
<keyword evidence="9" id="KW-0966">Cell projection</keyword>